<gene>
    <name evidence="2" type="ORF">FK219_004765</name>
</gene>
<keyword evidence="1" id="KW-0472">Membrane</keyword>
<name>A0A9E5MIB2_9MICO</name>
<feature type="transmembrane region" description="Helical" evidence="1">
    <location>
        <begin position="63"/>
        <end position="87"/>
    </location>
</feature>
<dbReference type="RefSeq" id="WP_152582249.1">
    <property type="nucleotide sequence ID" value="NZ_JAVJPO010000007.1"/>
</dbReference>
<accession>A0A9E5MIB2</accession>
<evidence type="ECO:0000256" key="1">
    <source>
        <dbReference type="SAM" id="Phobius"/>
    </source>
</evidence>
<sequence length="88" mass="8991">MTRTLATAIPVWIAVVVAVVLAATLLPDDRWGDALPAIAGGALLVTFAVQVSLQLKEGFVTRLLVTTSGIVLILAAATGLLLIIAGVD</sequence>
<dbReference type="AlphaFoldDB" id="A0A9E5MIB2"/>
<evidence type="ECO:0000313" key="2">
    <source>
        <dbReference type="EMBL" id="NHF62553.1"/>
    </source>
</evidence>
<dbReference type="Proteomes" id="UP000818266">
    <property type="component" value="Unassembled WGS sequence"/>
</dbReference>
<feature type="transmembrane region" description="Helical" evidence="1">
    <location>
        <begin position="32"/>
        <end position="51"/>
    </location>
</feature>
<keyword evidence="1" id="KW-1133">Transmembrane helix</keyword>
<dbReference type="OrthoDB" id="5118320at2"/>
<comment type="caution">
    <text evidence="2">The sequence shown here is derived from an EMBL/GenBank/DDBJ whole genome shotgun (WGS) entry which is preliminary data.</text>
</comment>
<keyword evidence="1" id="KW-0812">Transmembrane</keyword>
<proteinExistence type="predicted"/>
<evidence type="ECO:0000313" key="3">
    <source>
        <dbReference type="Proteomes" id="UP000818266"/>
    </source>
</evidence>
<protein>
    <submittedName>
        <fullName evidence="2">Uncharacterized protein</fullName>
    </submittedName>
</protein>
<reference evidence="2 3" key="1">
    <citation type="submission" date="2019-06" db="EMBL/GenBank/DDBJ databases">
        <authorList>
            <person name="De-Chao Zhang Q."/>
        </authorList>
    </citation>
    <scope>NUCLEOTIDE SEQUENCE [LARGE SCALE GENOMIC DNA]</scope>
    <source>
        <strain evidence="2 3">KN1116</strain>
    </source>
</reference>
<organism evidence="2 3">
    <name type="scientific">Microcella pacifica</name>
    <dbReference type="NCBI Taxonomy" id="2591847"/>
    <lineage>
        <taxon>Bacteria</taxon>
        <taxon>Bacillati</taxon>
        <taxon>Actinomycetota</taxon>
        <taxon>Actinomycetes</taxon>
        <taxon>Micrococcales</taxon>
        <taxon>Microbacteriaceae</taxon>
        <taxon>Microcella</taxon>
    </lineage>
</organism>
<reference evidence="2 3" key="2">
    <citation type="submission" date="2020-03" db="EMBL/GenBank/DDBJ databases">
        <title>Chryseoglobus sp. isolated from a deep-sea seamount.</title>
        <authorList>
            <person name="Zhang D.-C."/>
        </authorList>
    </citation>
    <scope>NUCLEOTIDE SEQUENCE [LARGE SCALE GENOMIC DNA]</scope>
    <source>
        <strain evidence="2 3">KN1116</strain>
    </source>
</reference>
<keyword evidence="3" id="KW-1185">Reference proteome</keyword>
<dbReference type="EMBL" id="VIKT02000006">
    <property type="protein sequence ID" value="NHF62553.1"/>
    <property type="molecule type" value="Genomic_DNA"/>
</dbReference>